<dbReference type="PROSITE" id="PS51186">
    <property type="entry name" value="GNAT"/>
    <property type="match status" value="1"/>
</dbReference>
<proteinExistence type="predicted"/>
<gene>
    <name evidence="2" type="ORF">RT723_15535</name>
</gene>
<feature type="domain" description="N-acetyltransferase" evidence="1">
    <location>
        <begin position="129"/>
        <end position="257"/>
    </location>
</feature>
<evidence type="ECO:0000313" key="2">
    <source>
        <dbReference type="EMBL" id="MDU0114374.1"/>
    </source>
</evidence>
<dbReference type="SUPFAM" id="SSF55729">
    <property type="entry name" value="Acyl-CoA N-acyltransferases (Nat)"/>
    <property type="match status" value="1"/>
</dbReference>
<name>A0ABU3R4C9_9GAMM</name>
<dbReference type="InterPro" id="IPR000182">
    <property type="entry name" value="GNAT_dom"/>
</dbReference>
<evidence type="ECO:0000259" key="1">
    <source>
        <dbReference type="PROSITE" id="PS51186"/>
    </source>
</evidence>
<keyword evidence="3" id="KW-1185">Reference proteome</keyword>
<dbReference type="RefSeq" id="WP_315947995.1">
    <property type="nucleotide sequence ID" value="NZ_JAWCUA010000010.1"/>
</dbReference>
<dbReference type="Pfam" id="PF13673">
    <property type="entry name" value="Acetyltransf_10"/>
    <property type="match status" value="1"/>
</dbReference>
<dbReference type="InterPro" id="IPR016181">
    <property type="entry name" value="Acyl_CoA_acyltransferase"/>
</dbReference>
<keyword evidence="2" id="KW-0808">Transferase</keyword>
<keyword evidence="2" id="KW-0012">Acyltransferase</keyword>
<accession>A0ABU3R4C9</accession>
<dbReference type="EC" id="2.3.1.-" evidence="2"/>
<dbReference type="EMBL" id="JAWCUA010000010">
    <property type="protein sequence ID" value="MDU0114374.1"/>
    <property type="molecule type" value="Genomic_DNA"/>
</dbReference>
<protein>
    <submittedName>
        <fullName evidence="2">GNAT family N-acetyltransferase</fullName>
        <ecNumber evidence="2">2.3.1.-</ecNumber>
    </submittedName>
</protein>
<organism evidence="2 3">
    <name type="scientific">Psychrosphaera aquimarina</name>
    <dbReference type="NCBI Taxonomy" id="2044854"/>
    <lineage>
        <taxon>Bacteria</taxon>
        <taxon>Pseudomonadati</taxon>
        <taxon>Pseudomonadota</taxon>
        <taxon>Gammaproteobacteria</taxon>
        <taxon>Alteromonadales</taxon>
        <taxon>Pseudoalteromonadaceae</taxon>
        <taxon>Psychrosphaera</taxon>
    </lineage>
</organism>
<reference evidence="2 3" key="1">
    <citation type="submission" date="2023-10" db="EMBL/GenBank/DDBJ databases">
        <title>Psychrosphaera aquimaarina strain SW33 isolated from seawater.</title>
        <authorList>
            <person name="Bayburt H."/>
            <person name="Kim J.M."/>
            <person name="Choi B.J."/>
            <person name="Jeon C.O."/>
        </authorList>
    </citation>
    <scope>NUCLEOTIDE SEQUENCE [LARGE SCALE GENOMIC DNA]</scope>
    <source>
        <strain evidence="2 3">KCTC 52743</strain>
    </source>
</reference>
<dbReference type="Gene3D" id="3.40.630.30">
    <property type="match status" value="1"/>
</dbReference>
<evidence type="ECO:0000313" key="3">
    <source>
        <dbReference type="Proteomes" id="UP001257914"/>
    </source>
</evidence>
<dbReference type="Proteomes" id="UP001257914">
    <property type="component" value="Unassembled WGS sequence"/>
</dbReference>
<dbReference type="CDD" id="cd04301">
    <property type="entry name" value="NAT_SF"/>
    <property type="match status" value="1"/>
</dbReference>
<sequence>MHIDLANIFNLTQLWKKYGANELQQKTSLTNTYSSTIHINNGWPHRCWIESDTCSDDHAWLTKLEKSTILSVWPIFDGNKINPRITNQNPLETHLINHNWQCQLEQTAMYLPREKFSSSIIEQSQPHFIVKRINKIAEINLWVTIASKAFGYKIELSVIANLIDDPNMQFYLAYYNEQAVATGLLYKTENIIGVHQVGVSTEFQGKGIARLLMLELIYLCKTWGASSIVLQASKAGKPLYDKLGFKTQFLIRSYIKE</sequence>
<dbReference type="GO" id="GO:0016746">
    <property type="term" value="F:acyltransferase activity"/>
    <property type="evidence" value="ECO:0007669"/>
    <property type="project" value="UniProtKB-KW"/>
</dbReference>
<comment type="caution">
    <text evidence="2">The sequence shown here is derived from an EMBL/GenBank/DDBJ whole genome shotgun (WGS) entry which is preliminary data.</text>
</comment>